<protein>
    <submittedName>
        <fullName evidence="1">Uncharacterized protein</fullName>
    </submittedName>
</protein>
<proteinExistence type="predicted"/>
<name>A0A6B0UX38_IXORI</name>
<reference evidence="1" key="1">
    <citation type="submission" date="2019-12" db="EMBL/GenBank/DDBJ databases">
        <title>An insight into the sialome of adult female Ixodes ricinus ticks feeding for 6 days.</title>
        <authorList>
            <person name="Perner J."/>
            <person name="Ribeiro J.M.C."/>
        </authorList>
    </citation>
    <scope>NUCLEOTIDE SEQUENCE</scope>
    <source>
        <strain evidence="1">Semi-engorged</strain>
        <tissue evidence="1">Salivary glands</tissue>
    </source>
</reference>
<dbReference type="AlphaFoldDB" id="A0A6B0UX38"/>
<accession>A0A6B0UX38</accession>
<evidence type="ECO:0000313" key="1">
    <source>
        <dbReference type="EMBL" id="MXU94483.1"/>
    </source>
</evidence>
<dbReference type="EMBL" id="GIFC01012400">
    <property type="protein sequence ID" value="MXU94483.1"/>
    <property type="molecule type" value="Transcribed_RNA"/>
</dbReference>
<sequence>MRSLRCSCSRSLLSASSLSTVADSFWLWSSFIFSRCRALISSPAFSSSCCSSRLTVSSIDPCLSWAMIEAMSTSASFFENCANFCSASSRRSCRALIFSSLSFNCASLLESSCSNFSFRSWRETLSLCALRQRFSSVDIRSSWSSFWALFSLRSLANRAFSSFM</sequence>
<organism evidence="1">
    <name type="scientific">Ixodes ricinus</name>
    <name type="common">Common tick</name>
    <name type="synonym">Acarus ricinus</name>
    <dbReference type="NCBI Taxonomy" id="34613"/>
    <lineage>
        <taxon>Eukaryota</taxon>
        <taxon>Metazoa</taxon>
        <taxon>Ecdysozoa</taxon>
        <taxon>Arthropoda</taxon>
        <taxon>Chelicerata</taxon>
        <taxon>Arachnida</taxon>
        <taxon>Acari</taxon>
        <taxon>Parasitiformes</taxon>
        <taxon>Ixodida</taxon>
        <taxon>Ixodoidea</taxon>
        <taxon>Ixodidae</taxon>
        <taxon>Ixodinae</taxon>
        <taxon>Ixodes</taxon>
    </lineage>
</organism>